<dbReference type="Proteomes" id="UP000199666">
    <property type="component" value="Unassembled WGS sequence"/>
</dbReference>
<dbReference type="EMBL" id="FOPP01000001">
    <property type="protein sequence ID" value="SFG64488.1"/>
    <property type="molecule type" value="Genomic_DNA"/>
</dbReference>
<accession>A0A1I2THY5</accession>
<keyword evidence="3" id="KW-1185">Reference proteome</keyword>
<evidence type="ECO:0000313" key="3">
    <source>
        <dbReference type="Proteomes" id="UP000199666"/>
    </source>
</evidence>
<feature type="transmembrane region" description="Helical" evidence="1">
    <location>
        <begin position="29"/>
        <end position="48"/>
    </location>
</feature>
<keyword evidence="1" id="KW-0812">Transmembrane</keyword>
<evidence type="ECO:0000256" key="1">
    <source>
        <dbReference type="SAM" id="Phobius"/>
    </source>
</evidence>
<proteinExistence type="predicted"/>
<dbReference type="AlphaFoldDB" id="A0A1I2THY5"/>
<protein>
    <submittedName>
        <fullName evidence="2">Uncharacterized protein</fullName>
    </submittedName>
</protein>
<organism evidence="2 3">
    <name type="scientific">Pedobacter insulae</name>
    <dbReference type="NCBI Taxonomy" id="414048"/>
    <lineage>
        <taxon>Bacteria</taxon>
        <taxon>Pseudomonadati</taxon>
        <taxon>Bacteroidota</taxon>
        <taxon>Sphingobacteriia</taxon>
        <taxon>Sphingobacteriales</taxon>
        <taxon>Sphingobacteriaceae</taxon>
        <taxon>Pedobacter</taxon>
    </lineage>
</organism>
<sequence length="49" mass="5845">MNNLELSVRQNAQFLTLVLQNTAQTFDCLLFTVLMCFYFRISNLIAIWW</sequence>
<gene>
    <name evidence="2" type="ORF">SAMN04489864_101425</name>
</gene>
<name>A0A1I2THY5_9SPHI</name>
<keyword evidence="1" id="KW-0472">Membrane</keyword>
<reference evidence="2 3" key="1">
    <citation type="submission" date="2016-10" db="EMBL/GenBank/DDBJ databases">
        <authorList>
            <person name="de Groot N.N."/>
        </authorList>
    </citation>
    <scope>NUCLEOTIDE SEQUENCE [LARGE SCALE GENOMIC DNA]</scope>
    <source>
        <strain evidence="2 3">DSM 18684</strain>
    </source>
</reference>
<evidence type="ECO:0000313" key="2">
    <source>
        <dbReference type="EMBL" id="SFG64488.1"/>
    </source>
</evidence>
<keyword evidence="1" id="KW-1133">Transmembrane helix</keyword>